<protein>
    <submittedName>
        <fullName evidence="1">Uncharacterized protein</fullName>
    </submittedName>
</protein>
<comment type="caution">
    <text evidence="1">The sequence shown here is derived from an EMBL/GenBank/DDBJ whole genome shotgun (WGS) entry which is preliminary data.</text>
</comment>
<evidence type="ECO:0000313" key="2">
    <source>
        <dbReference type="Proteomes" id="UP001243375"/>
    </source>
</evidence>
<accession>A0ACC2X127</accession>
<dbReference type="Proteomes" id="UP001243375">
    <property type="component" value="Unassembled WGS sequence"/>
</dbReference>
<proteinExistence type="predicted"/>
<dbReference type="EMBL" id="JASBWU010000014">
    <property type="protein sequence ID" value="KAJ9116462.1"/>
    <property type="molecule type" value="Genomic_DNA"/>
</dbReference>
<keyword evidence="2" id="KW-1185">Reference proteome</keyword>
<gene>
    <name evidence="1" type="ORF">QFC22_004904</name>
</gene>
<reference evidence="1" key="1">
    <citation type="submission" date="2023-04" db="EMBL/GenBank/DDBJ databases">
        <title>Draft Genome sequencing of Naganishia species isolated from polar environments using Oxford Nanopore Technology.</title>
        <authorList>
            <person name="Leo P."/>
            <person name="Venkateswaran K."/>
        </authorList>
    </citation>
    <scope>NUCLEOTIDE SEQUENCE</scope>
    <source>
        <strain evidence="1">MNA-CCFEE 5425</strain>
    </source>
</reference>
<name>A0ACC2X127_9TREE</name>
<evidence type="ECO:0000313" key="1">
    <source>
        <dbReference type="EMBL" id="KAJ9116462.1"/>
    </source>
</evidence>
<sequence length="240" mass="27022">MPSFEAGPGLLLVFMDLGDKVTEAEFHEWYGEEHIPLRTSTLSTFHTATRFEAADGKQPQWAAMYSISDNTVFGREEYTKLRANRSPREADLVNRLALLDRRIYKLTSETSANPKPKSEPPALVIYTALTPKESTSKSEFEALLVSAEQRYAQLPGFIRVRRFAPVDTGRTGLSVPQGEKKDIGAVFEVAEFSNGSITEDEAYQALVSWYDEALAPMVSLKERRPFKLYKDYEPTAALKQ</sequence>
<organism evidence="1 2">
    <name type="scientific">Naganishia vaughanmartiniae</name>
    <dbReference type="NCBI Taxonomy" id="1424756"/>
    <lineage>
        <taxon>Eukaryota</taxon>
        <taxon>Fungi</taxon>
        <taxon>Dikarya</taxon>
        <taxon>Basidiomycota</taxon>
        <taxon>Agaricomycotina</taxon>
        <taxon>Tremellomycetes</taxon>
        <taxon>Filobasidiales</taxon>
        <taxon>Filobasidiaceae</taxon>
        <taxon>Naganishia</taxon>
    </lineage>
</organism>